<proteinExistence type="predicted"/>
<feature type="transmembrane region" description="Helical" evidence="6">
    <location>
        <begin position="147"/>
        <end position="169"/>
    </location>
</feature>
<keyword evidence="5 6" id="KW-0472">Membrane</keyword>
<evidence type="ECO:0000313" key="8">
    <source>
        <dbReference type="Proteomes" id="UP000625804"/>
    </source>
</evidence>
<feature type="transmembrane region" description="Helical" evidence="6">
    <location>
        <begin position="7"/>
        <end position="23"/>
    </location>
</feature>
<evidence type="ECO:0000256" key="1">
    <source>
        <dbReference type="ARBA" id="ARBA00004651"/>
    </source>
</evidence>
<feature type="transmembrane region" description="Helical" evidence="6">
    <location>
        <begin position="238"/>
        <end position="264"/>
    </location>
</feature>
<keyword evidence="2" id="KW-1003">Cell membrane</keyword>
<dbReference type="GO" id="GO:0005886">
    <property type="term" value="C:plasma membrane"/>
    <property type="evidence" value="ECO:0007669"/>
    <property type="project" value="UniProtKB-SubCell"/>
</dbReference>
<protein>
    <submittedName>
        <fullName evidence="7">Branched-chain amino acid ABC transporter permease</fullName>
    </submittedName>
</protein>
<dbReference type="AlphaFoldDB" id="A0A8J8KAY0"/>
<keyword evidence="4 6" id="KW-1133">Transmembrane helix</keyword>
<dbReference type="InterPro" id="IPR001851">
    <property type="entry name" value="ABC_transp_permease"/>
</dbReference>
<evidence type="ECO:0000313" key="7">
    <source>
        <dbReference type="EMBL" id="NSL50513.1"/>
    </source>
</evidence>
<dbReference type="CDD" id="cd06581">
    <property type="entry name" value="TM_PBP1_LivM_like"/>
    <property type="match status" value="1"/>
</dbReference>
<dbReference type="PANTHER" id="PTHR30482">
    <property type="entry name" value="HIGH-AFFINITY BRANCHED-CHAIN AMINO ACID TRANSPORT SYSTEM PERMEASE"/>
    <property type="match status" value="1"/>
</dbReference>
<evidence type="ECO:0000256" key="6">
    <source>
        <dbReference type="SAM" id="Phobius"/>
    </source>
</evidence>
<dbReference type="Pfam" id="PF02653">
    <property type="entry name" value="BPD_transp_2"/>
    <property type="match status" value="1"/>
</dbReference>
<name>A0A8J8KAY0_9BACI</name>
<feature type="transmembrane region" description="Helical" evidence="6">
    <location>
        <begin position="203"/>
        <end position="226"/>
    </location>
</feature>
<reference evidence="7" key="1">
    <citation type="submission" date="2020-06" db="EMBL/GenBank/DDBJ databases">
        <title>A novel thermopfilic bacterium from Erzurum, Turkey.</title>
        <authorList>
            <person name="Adiguzel A."/>
            <person name="Ay H."/>
            <person name="Baltaci M.O."/>
        </authorList>
    </citation>
    <scope>NUCLEOTIDE SEQUENCE</scope>
    <source>
        <strain evidence="7">P2</strain>
    </source>
</reference>
<evidence type="ECO:0000256" key="5">
    <source>
        <dbReference type="ARBA" id="ARBA00023136"/>
    </source>
</evidence>
<keyword evidence="3 6" id="KW-0812">Transmembrane</keyword>
<comment type="subcellular location">
    <subcellularLocation>
        <location evidence="1">Cell membrane</location>
        <topology evidence="1">Multi-pass membrane protein</topology>
    </subcellularLocation>
</comment>
<feature type="transmembrane region" description="Helical" evidence="6">
    <location>
        <begin position="271"/>
        <end position="290"/>
    </location>
</feature>
<feature type="transmembrane region" description="Helical" evidence="6">
    <location>
        <begin position="57"/>
        <end position="74"/>
    </location>
</feature>
<evidence type="ECO:0000256" key="4">
    <source>
        <dbReference type="ARBA" id="ARBA00022989"/>
    </source>
</evidence>
<dbReference type="GO" id="GO:0015658">
    <property type="term" value="F:branched-chain amino acid transmembrane transporter activity"/>
    <property type="evidence" value="ECO:0007669"/>
    <property type="project" value="InterPro"/>
</dbReference>
<dbReference type="EMBL" id="JABTTE010000002">
    <property type="protein sequence ID" value="NSL50513.1"/>
    <property type="molecule type" value="Genomic_DNA"/>
</dbReference>
<organism evidence="7 8">
    <name type="scientific">Calidifontibacillus erzurumensis</name>
    <dbReference type="NCBI Taxonomy" id="2741433"/>
    <lineage>
        <taxon>Bacteria</taxon>
        <taxon>Bacillati</taxon>
        <taxon>Bacillota</taxon>
        <taxon>Bacilli</taxon>
        <taxon>Bacillales</taxon>
        <taxon>Bacillaceae</taxon>
        <taxon>Calidifontibacillus/Schinkia group</taxon>
        <taxon>Calidifontibacillus</taxon>
    </lineage>
</organism>
<dbReference type="Proteomes" id="UP000625804">
    <property type="component" value="Unassembled WGS sequence"/>
</dbReference>
<evidence type="ECO:0000256" key="3">
    <source>
        <dbReference type="ARBA" id="ARBA00022692"/>
    </source>
</evidence>
<comment type="caution">
    <text evidence="7">The sequence shown here is derived from an EMBL/GenBank/DDBJ whole genome shotgun (WGS) entry which is preliminary data.</text>
</comment>
<feature type="transmembrane region" description="Helical" evidence="6">
    <location>
        <begin position="80"/>
        <end position="102"/>
    </location>
</feature>
<evidence type="ECO:0000256" key="2">
    <source>
        <dbReference type="ARBA" id="ARBA00022475"/>
    </source>
</evidence>
<sequence>MVFNHKLWFYLVLTFSISFPFLFGQSGYFLSLFILICILSIASMSLNLLVGFGGQVSVGNAGFLMIGSYTVAILSNTFQLPFWLLLPLAGVITGIIGLAIGIPAVRLSGHFLAVATLGFGISIPQIALNWDSVTNGYAGLSVSRPAILSSDLSLFYFIVFMTIAIFWFIKNIVYSPFGRAFIAIRDSEVAAQTIGINISFYKAMMFAISAFFTGISGGLYAYWYGFVSPNDFSIMTSLLLLAGIIVGGLASIPGAIIGAVFLTLIPHFTAAYNGMTNIVIGSLVILIIMFKPDGIVHFFDFLKKPVENKAKEQIVFTAMEGGTENAKL</sequence>
<keyword evidence="8" id="KW-1185">Reference proteome</keyword>
<gene>
    <name evidence="7" type="ORF">HR057_01900</name>
</gene>
<accession>A0A8J8KAY0</accession>
<dbReference type="PANTHER" id="PTHR30482:SF10">
    <property type="entry name" value="HIGH-AFFINITY BRANCHED-CHAIN AMINO ACID TRANSPORT PROTEIN BRAE"/>
    <property type="match status" value="1"/>
</dbReference>
<feature type="transmembrane region" description="Helical" evidence="6">
    <location>
        <begin position="29"/>
        <end position="50"/>
    </location>
</feature>
<dbReference type="InterPro" id="IPR043428">
    <property type="entry name" value="LivM-like"/>
</dbReference>
<feature type="transmembrane region" description="Helical" evidence="6">
    <location>
        <begin position="109"/>
        <end position="127"/>
    </location>
</feature>